<feature type="transmembrane region" description="Helical" evidence="7">
    <location>
        <begin position="398"/>
        <end position="419"/>
    </location>
</feature>
<feature type="transmembrane region" description="Helical" evidence="7">
    <location>
        <begin position="330"/>
        <end position="350"/>
    </location>
</feature>
<dbReference type="AlphaFoldDB" id="E6QMG7"/>
<evidence type="ECO:0000256" key="5">
    <source>
        <dbReference type="ARBA" id="ARBA00023136"/>
    </source>
</evidence>
<feature type="transmembrane region" description="Helical" evidence="7">
    <location>
        <begin position="425"/>
        <end position="448"/>
    </location>
</feature>
<feature type="transmembrane region" description="Helical" evidence="7">
    <location>
        <begin position="175"/>
        <end position="193"/>
    </location>
</feature>
<feature type="region of interest" description="Disordered" evidence="6">
    <location>
        <begin position="1"/>
        <end position="20"/>
    </location>
</feature>
<keyword evidence="4 7" id="KW-1133">Transmembrane helix</keyword>
<comment type="subcellular location">
    <subcellularLocation>
        <location evidence="1">Cell membrane</location>
        <topology evidence="1">Multi-pass membrane protein</topology>
    </subcellularLocation>
</comment>
<sequence length="541" mass="59946">MDSEDKNQMPDTTASNMHRPPRLRHNVSITIVARLLYMVTRVGIPPFVLARIGLEAYGIWTTIFILVTYLGLTTLGISNVYIKYVAEFHARREYHRANSLLSTGLAITVPLCSVIFAGIWLGWRWIAPLLHLPASHAADGKEAVLIVVGIFLSSIAFSVFSDALTGIQEIAANQYFWTISFVVEFVLILILVGHGRGIRGLAEAYLARTIIEDGLKMWWAIRKLPWLRLSWRLASRESLRAVIHFGGLVQFQSLLTICLNSIERVLALLLVNVSAAGLMDLAKKWPQSLSSVPTAFFAAFLPAASHLDASSDEESKVRNLGGFYLRGARYSNLCTAFFCAMMAMWSYPIMHVWLGIKLPMPGVLVPLFVAFSISMQFHMLTGPGTSILRGIGKVWEEFYYSVPNILFLAVTVPLSYLYLHAWTTLGIGIAVAVATVCSACVLMTRVLFALHVSLADFLRLVIAPGLVPYLASALLAWPVWWSVMKINRWSGMAVLMVAGLLYSGMIAGLLGTLFLRDDEKAQLRKLLLRLKGRSEPSLAEG</sequence>
<feature type="transmembrane region" description="Helical" evidence="7">
    <location>
        <begin position="492"/>
        <end position="515"/>
    </location>
</feature>
<dbReference type="EMBL" id="CABQ01000219">
    <property type="protein sequence ID" value="CBI08438.1"/>
    <property type="molecule type" value="Genomic_DNA"/>
</dbReference>
<comment type="caution">
    <text evidence="8">The sequence shown here is derived from an EMBL/GenBank/DDBJ whole genome shotgun (WGS) entry which is preliminary data.</text>
</comment>
<feature type="transmembrane region" description="Helical" evidence="7">
    <location>
        <begin position="56"/>
        <end position="82"/>
    </location>
</feature>
<keyword evidence="3 7" id="KW-0812">Transmembrane</keyword>
<organism evidence="8">
    <name type="scientific">mine drainage metagenome</name>
    <dbReference type="NCBI Taxonomy" id="410659"/>
    <lineage>
        <taxon>unclassified sequences</taxon>
        <taxon>metagenomes</taxon>
        <taxon>ecological metagenomes</taxon>
    </lineage>
</organism>
<proteinExistence type="predicted"/>
<evidence type="ECO:0000256" key="2">
    <source>
        <dbReference type="ARBA" id="ARBA00022475"/>
    </source>
</evidence>
<feature type="transmembrane region" description="Helical" evidence="7">
    <location>
        <begin position="143"/>
        <end position="163"/>
    </location>
</feature>
<feature type="transmembrane region" description="Helical" evidence="7">
    <location>
        <begin position="103"/>
        <end position="123"/>
    </location>
</feature>
<protein>
    <submittedName>
        <fullName evidence="8">Uncharacterized protein</fullName>
    </submittedName>
</protein>
<evidence type="ECO:0000256" key="6">
    <source>
        <dbReference type="SAM" id="MobiDB-lite"/>
    </source>
</evidence>
<feature type="transmembrane region" description="Helical" evidence="7">
    <location>
        <begin position="27"/>
        <end position="44"/>
    </location>
</feature>
<evidence type="ECO:0000256" key="7">
    <source>
        <dbReference type="SAM" id="Phobius"/>
    </source>
</evidence>
<evidence type="ECO:0000256" key="4">
    <source>
        <dbReference type="ARBA" id="ARBA00022989"/>
    </source>
</evidence>
<keyword evidence="2" id="KW-1003">Cell membrane</keyword>
<accession>E6QMG7</accession>
<feature type="transmembrane region" description="Helical" evidence="7">
    <location>
        <begin position="460"/>
        <end position="480"/>
    </location>
</feature>
<reference evidence="8" key="1">
    <citation type="submission" date="2009-10" db="EMBL/GenBank/DDBJ databases">
        <title>Diversity of trophic interactions inside an arsenic-rich microbial ecosystem.</title>
        <authorList>
            <person name="Bertin P.N."/>
            <person name="Heinrich-Salmeron A."/>
            <person name="Pelletier E."/>
            <person name="Goulhen-Chollet F."/>
            <person name="Arsene-Ploetze F."/>
            <person name="Gallien S."/>
            <person name="Calteau A."/>
            <person name="Vallenet D."/>
            <person name="Casiot C."/>
            <person name="Chane-Woon-Ming B."/>
            <person name="Giloteaux L."/>
            <person name="Barakat M."/>
            <person name="Bonnefoy V."/>
            <person name="Bruneel O."/>
            <person name="Chandler M."/>
            <person name="Cleiss J."/>
            <person name="Duran R."/>
            <person name="Elbaz-Poulichet F."/>
            <person name="Fonknechten N."/>
            <person name="Lauga B."/>
            <person name="Mornico D."/>
            <person name="Ortet P."/>
            <person name="Schaeffer C."/>
            <person name="Siguier P."/>
            <person name="Alexander Thil Smith A."/>
            <person name="Van Dorsselaer A."/>
            <person name="Weissenbach J."/>
            <person name="Medigue C."/>
            <person name="Le Paslier D."/>
        </authorList>
    </citation>
    <scope>NUCLEOTIDE SEQUENCE</scope>
</reference>
<name>E6QMG7_9ZZZZ</name>
<dbReference type="PANTHER" id="PTHR30250">
    <property type="entry name" value="PST FAMILY PREDICTED COLANIC ACID TRANSPORTER"/>
    <property type="match status" value="1"/>
</dbReference>
<evidence type="ECO:0000256" key="1">
    <source>
        <dbReference type="ARBA" id="ARBA00004651"/>
    </source>
</evidence>
<keyword evidence="5 7" id="KW-0472">Membrane</keyword>
<feature type="transmembrane region" description="Helical" evidence="7">
    <location>
        <begin position="356"/>
        <end position="377"/>
    </location>
</feature>
<dbReference type="GO" id="GO:0005886">
    <property type="term" value="C:plasma membrane"/>
    <property type="evidence" value="ECO:0007669"/>
    <property type="project" value="UniProtKB-SubCell"/>
</dbReference>
<dbReference type="InterPro" id="IPR050833">
    <property type="entry name" value="Poly_Biosynth_Transport"/>
</dbReference>
<gene>
    <name evidence="8" type="ORF">CARN6_1904</name>
</gene>
<evidence type="ECO:0000256" key="3">
    <source>
        <dbReference type="ARBA" id="ARBA00022692"/>
    </source>
</evidence>
<evidence type="ECO:0000313" key="8">
    <source>
        <dbReference type="EMBL" id="CBI08438.1"/>
    </source>
</evidence>
<dbReference type="PANTHER" id="PTHR30250:SF26">
    <property type="entry name" value="PSMA PROTEIN"/>
    <property type="match status" value="1"/>
</dbReference>